<comment type="caution">
    <text evidence="7">The sequence shown here is derived from an EMBL/GenBank/DDBJ whole genome shotgun (WGS) entry which is preliminary data.</text>
</comment>
<dbReference type="Pfam" id="PF01399">
    <property type="entry name" value="PCI"/>
    <property type="match status" value="1"/>
</dbReference>
<sequence>MCDADDNTFTEDEDYELEYSEESTSEPDVDLENQYYNSKSIKEEHPTEALRSFQRVIDMQGDQKGEWGFKALKQMVKINFKLKNYVETINRYKELLTYIKQSVTKNHGEKSINSILDYTSSSKNIELLQGFYEITLDTLKHAKNDRLWFKTNTKLGKVYLDRGEFSKVNHIIKQLYQSCQKSEVSNDVSNGNQLLEIYALEIQMHTQQKNHKLLKELYQRCLKVRSAIPHPIIMGVIRECGGKMHLRSANYDKAYSDFFEAFKNYDESGNPRRTTCLKYLLLTSMLMKSDINPFDSQEVKPYKVDPEIQAMTDLITAYYNTDMKTFETIFQQNKATLLEDSFIREHIEDLIKSVRTQVLLSLIKPYRKIKLKFISEELNIPEDDTENLISLCVLDGLIQGRIDQVKQVLVMNGAKNVAEVARYEVTQKLTTHIGNINNILTNKVC</sequence>
<dbReference type="InterPro" id="IPR050871">
    <property type="entry name" value="26S_Proteasome/COP9_Components"/>
</dbReference>
<dbReference type="FunFam" id="1.25.40.570:FF:000006">
    <property type="entry name" value="COP9 signalosome complex subunit 2"/>
    <property type="match status" value="1"/>
</dbReference>
<evidence type="ECO:0000256" key="2">
    <source>
        <dbReference type="ARBA" id="ARBA00004496"/>
    </source>
</evidence>
<gene>
    <name evidence="7" type="ORF">RI129_000518</name>
</gene>
<dbReference type="EMBL" id="JAVRBK010000001">
    <property type="protein sequence ID" value="KAK5649489.1"/>
    <property type="molecule type" value="Genomic_DNA"/>
</dbReference>
<evidence type="ECO:0000256" key="1">
    <source>
        <dbReference type="ARBA" id="ARBA00004123"/>
    </source>
</evidence>
<comment type="subcellular location">
    <subcellularLocation>
        <location evidence="2">Cytoplasm</location>
    </subcellularLocation>
    <subcellularLocation>
        <location evidence="1">Nucleus</location>
    </subcellularLocation>
</comment>
<accession>A0AAN7VU49</accession>
<dbReference type="SUPFAM" id="SSF46785">
    <property type="entry name" value="Winged helix' DNA-binding domain"/>
    <property type="match status" value="1"/>
</dbReference>
<dbReference type="Gene3D" id="1.25.40.570">
    <property type="match status" value="1"/>
</dbReference>
<evidence type="ECO:0000259" key="6">
    <source>
        <dbReference type="PROSITE" id="PS50250"/>
    </source>
</evidence>
<proteinExistence type="predicted"/>
<feature type="region of interest" description="Disordered" evidence="5">
    <location>
        <begin position="1"/>
        <end position="31"/>
    </location>
</feature>
<evidence type="ECO:0000256" key="4">
    <source>
        <dbReference type="ARBA" id="ARBA00023242"/>
    </source>
</evidence>
<evidence type="ECO:0000256" key="3">
    <source>
        <dbReference type="ARBA" id="ARBA00022490"/>
    </source>
</evidence>
<dbReference type="SMART" id="SM00088">
    <property type="entry name" value="PINT"/>
    <property type="match status" value="1"/>
</dbReference>
<organism evidence="7 8">
    <name type="scientific">Pyrocoelia pectoralis</name>
    <dbReference type="NCBI Taxonomy" id="417401"/>
    <lineage>
        <taxon>Eukaryota</taxon>
        <taxon>Metazoa</taxon>
        <taxon>Ecdysozoa</taxon>
        <taxon>Arthropoda</taxon>
        <taxon>Hexapoda</taxon>
        <taxon>Insecta</taxon>
        <taxon>Pterygota</taxon>
        <taxon>Neoptera</taxon>
        <taxon>Endopterygota</taxon>
        <taxon>Coleoptera</taxon>
        <taxon>Polyphaga</taxon>
        <taxon>Elateriformia</taxon>
        <taxon>Elateroidea</taxon>
        <taxon>Lampyridae</taxon>
        <taxon>Lampyrinae</taxon>
        <taxon>Pyrocoelia</taxon>
    </lineage>
</organism>
<dbReference type="Proteomes" id="UP001329430">
    <property type="component" value="Chromosome 1"/>
</dbReference>
<dbReference type="PROSITE" id="PS50250">
    <property type="entry name" value="PCI"/>
    <property type="match status" value="1"/>
</dbReference>
<name>A0AAN7VU49_9COLE</name>
<keyword evidence="3" id="KW-0963">Cytoplasm</keyword>
<protein>
    <recommendedName>
        <fullName evidence="6">PCI domain-containing protein</fullName>
    </recommendedName>
</protein>
<dbReference type="SMART" id="SM00753">
    <property type="entry name" value="PAM"/>
    <property type="match status" value="1"/>
</dbReference>
<reference evidence="7 8" key="1">
    <citation type="journal article" date="2024" name="Insects">
        <title>An Improved Chromosome-Level Genome Assembly of the Firefly Pyrocoelia pectoralis.</title>
        <authorList>
            <person name="Fu X."/>
            <person name="Meyer-Rochow V.B."/>
            <person name="Ballantyne L."/>
            <person name="Zhu X."/>
        </authorList>
    </citation>
    <scope>NUCLEOTIDE SEQUENCE [LARGE SCALE GENOMIC DNA]</scope>
    <source>
        <strain evidence="7">XCY_ONT2</strain>
    </source>
</reference>
<dbReference type="InterPro" id="IPR000717">
    <property type="entry name" value="PCI_dom"/>
</dbReference>
<evidence type="ECO:0000313" key="7">
    <source>
        <dbReference type="EMBL" id="KAK5649489.1"/>
    </source>
</evidence>
<dbReference type="GO" id="GO:0005737">
    <property type="term" value="C:cytoplasm"/>
    <property type="evidence" value="ECO:0007669"/>
    <property type="project" value="UniProtKB-SubCell"/>
</dbReference>
<keyword evidence="8" id="KW-1185">Reference proteome</keyword>
<evidence type="ECO:0000256" key="5">
    <source>
        <dbReference type="SAM" id="MobiDB-lite"/>
    </source>
</evidence>
<keyword evidence="4" id="KW-0539">Nucleus</keyword>
<dbReference type="AlphaFoldDB" id="A0AAN7VU49"/>
<dbReference type="InterPro" id="IPR036390">
    <property type="entry name" value="WH_DNA-bd_sf"/>
</dbReference>
<dbReference type="GO" id="GO:0005634">
    <property type="term" value="C:nucleus"/>
    <property type="evidence" value="ECO:0007669"/>
    <property type="project" value="UniProtKB-SubCell"/>
</dbReference>
<dbReference type="PANTHER" id="PTHR10678">
    <property type="entry name" value="26S PROTEASOME NON-ATPASE REGULATORY SUBUNIT 11/COP9 SIGNALOSOME COMPLEX SUBUNIT 2"/>
    <property type="match status" value="1"/>
</dbReference>
<evidence type="ECO:0000313" key="8">
    <source>
        <dbReference type="Proteomes" id="UP001329430"/>
    </source>
</evidence>
<feature type="domain" description="PCI" evidence="6">
    <location>
        <begin position="251"/>
        <end position="416"/>
    </location>
</feature>